<dbReference type="EMBL" id="JAKEIP010000085">
    <property type="protein sequence ID" value="MCF1596017.1"/>
    <property type="molecule type" value="Genomic_DNA"/>
</dbReference>
<dbReference type="InterPro" id="IPR036250">
    <property type="entry name" value="AcylCo_DH-like_C"/>
</dbReference>
<evidence type="ECO:0000313" key="3">
    <source>
        <dbReference type="Proteomes" id="UP001139384"/>
    </source>
</evidence>
<dbReference type="RefSeq" id="WP_234764331.1">
    <property type="nucleotide sequence ID" value="NZ_JAKEIP010000085.1"/>
</dbReference>
<gene>
    <name evidence="2" type="ORF">L0P92_20950</name>
</gene>
<evidence type="ECO:0000256" key="1">
    <source>
        <dbReference type="SAM" id="MobiDB-lite"/>
    </source>
</evidence>
<feature type="region of interest" description="Disordered" evidence="1">
    <location>
        <begin position="252"/>
        <end position="274"/>
    </location>
</feature>
<dbReference type="SUPFAM" id="SSF47203">
    <property type="entry name" value="Acyl-CoA dehydrogenase C-terminal domain-like"/>
    <property type="match status" value="1"/>
</dbReference>
<keyword evidence="3" id="KW-1185">Reference proteome</keyword>
<comment type="caution">
    <text evidence="2">The sequence shown here is derived from an EMBL/GenBank/DDBJ whole genome shotgun (WGS) entry which is preliminary data.</text>
</comment>
<proteinExistence type="predicted"/>
<reference evidence="2" key="1">
    <citation type="submission" date="2022-01" db="EMBL/GenBank/DDBJ databases">
        <title>Draft Genome Sequences of Seven Type Strains of the Genus Streptomyces.</title>
        <authorList>
            <person name="Aziz S."/>
            <person name="Coretto E."/>
            <person name="Chronakova A."/>
            <person name="Sproer C."/>
            <person name="Huber K."/>
            <person name="Nouioui I."/>
            <person name="Gross H."/>
        </authorList>
    </citation>
    <scope>NUCLEOTIDE SEQUENCE</scope>
    <source>
        <strain evidence="2">DSM 103493</strain>
    </source>
</reference>
<dbReference type="Proteomes" id="UP001139384">
    <property type="component" value="Unassembled WGS sequence"/>
</dbReference>
<dbReference type="AlphaFoldDB" id="A0A9X1PZ31"/>
<name>A0A9X1PZ31_STRM4</name>
<evidence type="ECO:0000313" key="2">
    <source>
        <dbReference type="EMBL" id="MCF1596017.1"/>
    </source>
</evidence>
<accession>A0A9X1PZ31</accession>
<dbReference type="GO" id="GO:0016627">
    <property type="term" value="F:oxidoreductase activity, acting on the CH-CH group of donors"/>
    <property type="evidence" value="ECO:0007669"/>
    <property type="project" value="InterPro"/>
</dbReference>
<organism evidence="2 3">
    <name type="scientific">Streptomyces muensis</name>
    <dbReference type="NCBI Taxonomy" id="1077944"/>
    <lineage>
        <taxon>Bacteria</taxon>
        <taxon>Bacillati</taxon>
        <taxon>Actinomycetota</taxon>
        <taxon>Actinomycetes</taxon>
        <taxon>Kitasatosporales</taxon>
        <taxon>Streptomycetaceae</taxon>
        <taxon>Streptomyces</taxon>
    </lineage>
</organism>
<sequence length="301" mass="32085">MTTATDPTTLADAVERHLGDPYDDTNPFGFRAILTASETGQPVGADGALPFPVPPAAAQSGPEPWLHALRALYRRSPRLARTVPTPSFGAGLPTAALHIGAGVGALDSALRITVRHLRTRWLYGAAAGEIPRLREVLCGALADLLLCDALTTLAVRGTDALPTRQGAHQRAVCHLVPRALQGALDRLSVVMGSRFYIRVGEHAAFQLLLGETQRELFAPGRQPHPDPAPVPLADLITAPAVSALLDPAIAQAAPGHARASGRRRAPEPSGPVQERLYAELTRRYDTARSFDLAERPLPDRP</sequence>
<protein>
    <submittedName>
        <fullName evidence="2">Uncharacterized protein</fullName>
    </submittedName>
</protein>